<evidence type="ECO:0000256" key="10">
    <source>
        <dbReference type="ARBA" id="ARBA00023268"/>
    </source>
</evidence>
<evidence type="ECO:0000256" key="2">
    <source>
        <dbReference type="ARBA" id="ARBA00022490"/>
    </source>
</evidence>
<evidence type="ECO:0000256" key="4">
    <source>
        <dbReference type="ARBA" id="ARBA00022694"/>
    </source>
</evidence>
<dbReference type="GO" id="GO:0002143">
    <property type="term" value="P:tRNA wobble position uridine thiolation"/>
    <property type="evidence" value="ECO:0007669"/>
    <property type="project" value="InterPro"/>
</dbReference>
<dbReference type="GO" id="GO:0005829">
    <property type="term" value="C:cytosol"/>
    <property type="evidence" value="ECO:0007669"/>
    <property type="project" value="UniProtKB-SubCell"/>
</dbReference>
<keyword evidence="3 13" id="KW-0808">Transferase</keyword>
<dbReference type="InterPro" id="IPR001763">
    <property type="entry name" value="Rhodanese-like_dom"/>
</dbReference>
<accession>A0A7L1DDY3</accession>
<dbReference type="InterPro" id="IPR000594">
    <property type="entry name" value="ThiF_NAD_FAD-bd"/>
</dbReference>
<dbReference type="PROSITE" id="PS50206">
    <property type="entry name" value="RHODANESE_3"/>
    <property type="match status" value="1"/>
</dbReference>
<gene>
    <name evidence="13" type="primary">Mocs3</name>
    <name evidence="13" type="ORF">SERLUN_R07923</name>
</gene>
<feature type="compositionally biased region" description="Basic and acidic residues" evidence="11">
    <location>
        <begin position="29"/>
        <end position="41"/>
    </location>
</feature>
<keyword evidence="4" id="KW-0819">tRNA processing</keyword>
<evidence type="ECO:0000256" key="5">
    <source>
        <dbReference type="ARBA" id="ARBA00022723"/>
    </source>
</evidence>
<keyword evidence="10" id="KW-0511">Multifunctional enzyme</keyword>
<evidence type="ECO:0000256" key="8">
    <source>
        <dbReference type="ARBA" id="ARBA00022840"/>
    </source>
</evidence>
<dbReference type="SMART" id="SM00450">
    <property type="entry name" value="RHOD"/>
    <property type="match status" value="1"/>
</dbReference>
<feature type="non-terminal residue" evidence="13">
    <location>
        <position position="1"/>
    </location>
</feature>
<feature type="non-terminal residue" evidence="13">
    <location>
        <position position="467"/>
    </location>
</feature>
<feature type="region of interest" description="Disordered" evidence="11">
    <location>
        <begin position="19"/>
        <end position="55"/>
    </location>
</feature>
<dbReference type="Gene3D" id="3.40.250.10">
    <property type="entry name" value="Rhodanese-like domain"/>
    <property type="match status" value="1"/>
</dbReference>
<comment type="subcellular location">
    <subcellularLocation>
        <location evidence="1">Cytoplasm</location>
        <location evidence="1">Cytosol</location>
    </subcellularLocation>
</comment>
<dbReference type="FunFam" id="3.40.250.10:FF:000014">
    <property type="entry name" value="Adenylyltransferase and sulfurtransferase MOCS3"/>
    <property type="match status" value="1"/>
</dbReference>
<dbReference type="NCBIfam" id="NF004281">
    <property type="entry name" value="PRK05690.1"/>
    <property type="match status" value="1"/>
</dbReference>
<dbReference type="InterPro" id="IPR028885">
    <property type="entry name" value="MOCS3/Uba4"/>
</dbReference>
<dbReference type="InterPro" id="IPR045886">
    <property type="entry name" value="ThiF/MoeB/HesA"/>
</dbReference>
<dbReference type="HAMAP" id="MF_03049">
    <property type="entry name" value="MOCS3_Uba4"/>
    <property type="match status" value="1"/>
</dbReference>
<keyword evidence="5" id="KW-0479">Metal-binding</keyword>
<dbReference type="AlphaFoldDB" id="A0A7L1DDY3"/>
<dbReference type="GO" id="GO:0070566">
    <property type="term" value="F:adenylyltransferase activity"/>
    <property type="evidence" value="ECO:0007669"/>
    <property type="project" value="InterPro"/>
</dbReference>
<dbReference type="InterPro" id="IPR035985">
    <property type="entry name" value="Ubiquitin-activating_enz"/>
</dbReference>
<dbReference type="GO" id="GO:0046872">
    <property type="term" value="F:metal ion binding"/>
    <property type="evidence" value="ECO:0007669"/>
    <property type="project" value="UniProtKB-KW"/>
</dbReference>
<dbReference type="GO" id="GO:0006777">
    <property type="term" value="P:Mo-molybdopterin cofactor biosynthetic process"/>
    <property type="evidence" value="ECO:0007669"/>
    <property type="project" value="UniProtKB-KW"/>
</dbReference>
<organism evidence="13 14">
    <name type="scientific">Serilophus lunatus</name>
    <name type="common">silver-breasted broadbill</name>
    <dbReference type="NCBI Taxonomy" id="239386"/>
    <lineage>
        <taxon>Eukaryota</taxon>
        <taxon>Metazoa</taxon>
        <taxon>Chordata</taxon>
        <taxon>Craniata</taxon>
        <taxon>Vertebrata</taxon>
        <taxon>Euteleostomi</taxon>
        <taxon>Archelosauria</taxon>
        <taxon>Archosauria</taxon>
        <taxon>Dinosauria</taxon>
        <taxon>Saurischia</taxon>
        <taxon>Theropoda</taxon>
        <taxon>Coelurosauria</taxon>
        <taxon>Aves</taxon>
        <taxon>Neognathae</taxon>
        <taxon>Neoaves</taxon>
        <taxon>Telluraves</taxon>
        <taxon>Australaves</taxon>
        <taxon>Passeriformes</taxon>
        <taxon>Eurylaimidae</taxon>
        <taxon>Serilophus</taxon>
    </lineage>
</organism>
<dbReference type="GO" id="GO:0032447">
    <property type="term" value="P:protein urmylation"/>
    <property type="evidence" value="ECO:0007669"/>
    <property type="project" value="TreeGrafter"/>
</dbReference>
<proteinExistence type="inferred from homology"/>
<dbReference type="SUPFAM" id="SSF69572">
    <property type="entry name" value="Activating enzymes of the ubiquitin-like proteins"/>
    <property type="match status" value="1"/>
</dbReference>
<evidence type="ECO:0000313" key="13">
    <source>
        <dbReference type="EMBL" id="NXM75025.1"/>
    </source>
</evidence>
<evidence type="ECO:0000256" key="6">
    <source>
        <dbReference type="ARBA" id="ARBA00022741"/>
    </source>
</evidence>
<reference evidence="13 14" key="1">
    <citation type="submission" date="2019-09" db="EMBL/GenBank/DDBJ databases">
        <title>Bird 10,000 Genomes (B10K) Project - Family phase.</title>
        <authorList>
            <person name="Zhang G."/>
        </authorList>
    </citation>
    <scope>NUCLEOTIDE SEQUENCE [LARGE SCALE GENOMIC DNA]</scope>
    <source>
        <strain evidence="13">B10K-DU-002-03</strain>
        <tissue evidence="13">Muscle</tissue>
    </source>
</reference>
<dbReference type="FunFam" id="3.40.50.720:FF:000206">
    <property type="entry name" value="Adenylyltransferase and sulfurtransferase MOCS3"/>
    <property type="match status" value="1"/>
</dbReference>
<feature type="domain" description="Rhodanese" evidence="12">
    <location>
        <begin position="359"/>
        <end position="465"/>
    </location>
</feature>
<evidence type="ECO:0000256" key="7">
    <source>
        <dbReference type="ARBA" id="ARBA00022833"/>
    </source>
</evidence>
<dbReference type="Pfam" id="PF00581">
    <property type="entry name" value="Rhodanese"/>
    <property type="match status" value="1"/>
</dbReference>
<keyword evidence="14" id="KW-1185">Reference proteome</keyword>
<keyword evidence="6" id="KW-0547">Nucleotide-binding</keyword>
<sequence length="467" mass="50962">IRRRERELRGLRERLRAQLARGDAEEERGDGARGMRERTEGEQAPGGGAFSLELPPLPERSSLSAAEILRYSRQLVLPELGVRGQLRLARSSVLVVGCGGLGCPLAQYLAAAGLGRLGLLDHDVVEPSNLQRQVLHGEARRGRSKARSAAAALRRLNSAVHYVPYRGALSPRCALRIVRQYDIVADCSDNAPTRYLVNDACVLAGKPLVSGSALRLEGQLAVYNHAGGPCYRCVFPRPPPPHTVTNCADGGVPGAVPGVIGCLQALEVLKIASGMGSSFSRAMLVFDGLEGAFRTIKLRPRRADCAVCGDSPSVTCLQDYEAFCGSAANDKCRALRLLPAELRVSVRRYKELLERRLPHVLLDVRPPAEAELCRLQHALHIPLRCLRERDAAQLEQLARRIREERQRTGEQSAVPVYVICKLGNDSQEAVKILQELPAEEFGCVSAKDIKGGLMAWAAKIDPTFPQY</sequence>
<dbReference type="Proteomes" id="UP000553648">
    <property type="component" value="Unassembled WGS sequence"/>
</dbReference>
<evidence type="ECO:0000259" key="12">
    <source>
        <dbReference type="PROSITE" id="PS50206"/>
    </source>
</evidence>
<evidence type="ECO:0000313" key="14">
    <source>
        <dbReference type="Proteomes" id="UP000553648"/>
    </source>
</evidence>
<dbReference type="GO" id="GO:0004792">
    <property type="term" value="F:thiosulfate-cyanide sulfurtransferase activity"/>
    <property type="evidence" value="ECO:0007669"/>
    <property type="project" value="TreeGrafter"/>
</dbReference>
<evidence type="ECO:0000256" key="1">
    <source>
        <dbReference type="ARBA" id="ARBA00004514"/>
    </source>
</evidence>
<evidence type="ECO:0000256" key="3">
    <source>
        <dbReference type="ARBA" id="ARBA00022679"/>
    </source>
</evidence>
<keyword evidence="2" id="KW-0963">Cytoplasm</keyword>
<dbReference type="PANTHER" id="PTHR10953:SF102">
    <property type="entry name" value="ADENYLYLTRANSFERASE AND SULFURTRANSFERASE MOCS3"/>
    <property type="match status" value="1"/>
</dbReference>
<dbReference type="GO" id="GO:0042292">
    <property type="term" value="F:URM1 activating enzyme activity"/>
    <property type="evidence" value="ECO:0007669"/>
    <property type="project" value="TreeGrafter"/>
</dbReference>
<dbReference type="CDD" id="cd00757">
    <property type="entry name" value="ThiF_MoeB_HesA_family"/>
    <property type="match status" value="1"/>
</dbReference>
<comment type="caution">
    <text evidence="13">The sequence shown here is derived from an EMBL/GenBank/DDBJ whole genome shotgun (WGS) entry which is preliminary data.</text>
</comment>
<dbReference type="EMBL" id="VXBA01004385">
    <property type="protein sequence ID" value="NXM75025.1"/>
    <property type="molecule type" value="Genomic_DNA"/>
</dbReference>
<name>A0A7L1DDY3_9PASS</name>
<evidence type="ECO:0000256" key="9">
    <source>
        <dbReference type="ARBA" id="ARBA00023150"/>
    </source>
</evidence>
<keyword evidence="7" id="KW-0862">Zinc</keyword>
<dbReference type="GO" id="GO:0005524">
    <property type="term" value="F:ATP binding"/>
    <property type="evidence" value="ECO:0007669"/>
    <property type="project" value="UniProtKB-KW"/>
</dbReference>
<dbReference type="PANTHER" id="PTHR10953">
    <property type="entry name" value="UBIQUITIN-ACTIVATING ENZYME E1"/>
    <property type="match status" value="1"/>
</dbReference>
<dbReference type="InterPro" id="IPR036873">
    <property type="entry name" value="Rhodanese-like_dom_sf"/>
</dbReference>
<protein>
    <submittedName>
        <fullName evidence="13">MOCS3 sulfurtransferase</fullName>
    </submittedName>
</protein>
<keyword evidence="9" id="KW-0501">Molybdenum cofactor biosynthesis</keyword>
<dbReference type="OrthoDB" id="10261062at2759"/>
<keyword evidence="8" id="KW-0067">ATP-binding</keyword>
<evidence type="ECO:0000256" key="11">
    <source>
        <dbReference type="SAM" id="MobiDB-lite"/>
    </source>
</evidence>
<dbReference type="Pfam" id="PF00899">
    <property type="entry name" value="ThiF"/>
    <property type="match status" value="1"/>
</dbReference>
<dbReference type="Gene3D" id="3.40.50.720">
    <property type="entry name" value="NAD(P)-binding Rossmann-like Domain"/>
    <property type="match status" value="1"/>
</dbReference>